<reference evidence="2 3" key="1">
    <citation type="submission" date="2013-04" db="EMBL/GenBank/DDBJ databases">
        <title>The Genome Sequence of Propionimicrobium lymphophilum ACS-093-V-SCH5.</title>
        <authorList>
            <consortium name="The Broad Institute Genomics Platform"/>
            <person name="Earl A."/>
            <person name="Ward D."/>
            <person name="Feldgarden M."/>
            <person name="Gevers D."/>
            <person name="Saerens B."/>
            <person name="Vaneechoutte M."/>
            <person name="Walker B."/>
            <person name="Young S."/>
            <person name="Zeng Q."/>
            <person name="Gargeya S."/>
            <person name="Fitzgerald M."/>
            <person name="Haas B."/>
            <person name="Abouelleil A."/>
            <person name="Allen A.W."/>
            <person name="Alvarado L."/>
            <person name="Arachchi H.M."/>
            <person name="Berlin A.M."/>
            <person name="Chapman S.B."/>
            <person name="Gainer-Dewar J."/>
            <person name="Goldberg J."/>
            <person name="Griggs A."/>
            <person name="Gujja S."/>
            <person name="Hansen M."/>
            <person name="Howarth C."/>
            <person name="Imamovic A."/>
            <person name="Ireland A."/>
            <person name="Larimer J."/>
            <person name="McCowan C."/>
            <person name="Murphy C."/>
            <person name="Pearson M."/>
            <person name="Poon T.W."/>
            <person name="Priest M."/>
            <person name="Roberts A."/>
            <person name="Saif S."/>
            <person name="Shea T."/>
            <person name="Sisk P."/>
            <person name="Sykes S."/>
            <person name="Wortman J."/>
            <person name="Nusbaum C."/>
            <person name="Birren B."/>
        </authorList>
    </citation>
    <scope>NUCLEOTIDE SEQUENCE [LARGE SCALE GENOMIC DNA]</scope>
    <source>
        <strain evidence="2 3">ACS-093-V-SCH5</strain>
    </source>
</reference>
<keyword evidence="1" id="KW-0732">Signal</keyword>
<dbReference type="GO" id="GO:0015888">
    <property type="term" value="P:thiamine transport"/>
    <property type="evidence" value="ECO:0007669"/>
    <property type="project" value="InterPro"/>
</dbReference>
<evidence type="ECO:0000313" key="3">
    <source>
        <dbReference type="Proteomes" id="UP000014417"/>
    </source>
</evidence>
<dbReference type="Proteomes" id="UP000014417">
    <property type="component" value="Unassembled WGS sequence"/>
</dbReference>
<comment type="caution">
    <text evidence="2">The sequence shown here is derived from an EMBL/GenBank/DDBJ whole genome shotgun (WGS) entry which is preliminary data.</text>
</comment>
<accession>S2W791</accession>
<evidence type="ECO:0000256" key="1">
    <source>
        <dbReference type="ARBA" id="ARBA00022729"/>
    </source>
</evidence>
<protein>
    <submittedName>
        <fullName evidence="2">ABC transporter periplasmic binding protein, thiB subfamily</fullName>
    </submittedName>
</protein>
<dbReference type="PANTHER" id="PTHR30006:SF2">
    <property type="entry name" value="ABC TRANSPORTER SUBSTRATE-BINDING PROTEIN"/>
    <property type="match status" value="1"/>
</dbReference>
<dbReference type="STRING" id="883161.HMPREF9306_00105"/>
<dbReference type="NCBIfam" id="TIGR01254">
    <property type="entry name" value="sfuA"/>
    <property type="match status" value="1"/>
</dbReference>
<proteinExistence type="predicted"/>
<dbReference type="SUPFAM" id="SSF53850">
    <property type="entry name" value="Periplasmic binding protein-like II"/>
    <property type="match status" value="1"/>
</dbReference>
<organism evidence="2 3">
    <name type="scientific">Propionimicrobium lymphophilum ACS-093-V-SCH5</name>
    <dbReference type="NCBI Taxonomy" id="883161"/>
    <lineage>
        <taxon>Bacteria</taxon>
        <taxon>Bacillati</taxon>
        <taxon>Actinomycetota</taxon>
        <taxon>Actinomycetes</taxon>
        <taxon>Propionibacteriales</taxon>
        <taxon>Propionibacteriaceae</taxon>
        <taxon>Propionimicrobium</taxon>
    </lineage>
</organism>
<dbReference type="PANTHER" id="PTHR30006">
    <property type="entry name" value="THIAMINE-BINDING PERIPLASMIC PROTEIN-RELATED"/>
    <property type="match status" value="1"/>
</dbReference>
<sequence length="414" mass="44881">MWATVCRMWLRCIGTTGEPLRLRVRKVRRPSNLNRVMPAEVVELCHNLVALCDETEEVLFLAGKSFKLAAAGLAVCTAFVMSGCGASETGAEQSAAQATKEVTLVAYDSFPAKDIQPGFEAATGYKLNVIEGGDSAELTNKLVVSKDNPLGDVAVGMDNNTALTAYEKGVFDDSGVKLPEGVEKYSLADADHLVPFDRSQYCINYDEKWLKDKNITAPTSLADLTKPEYKDMLIVEDPRKSTPGMGFMTATIAAQGEDWTSYWSALKDNGVEIADGWTEAFAKFSSNEGGTKPMMAGFASSSAYPTGEDEAGNEIYNMKTLAGSCYDAVEYMGLLKGAKNVDGAKALIEYLVTTEAQEIISEANYMYPVNPAAKLPEALAKYGPEVENALSLDAKKVADNRTEWLKTWADTMGR</sequence>
<dbReference type="Pfam" id="PF13343">
    <property type="entry name" value="SBP_bac_6"/>
    <property type="match status" value="1"/>
</dbReference>
<dbReference type="InterPro" id="IPR005948">
    <property type="entry name" value="ThiB-like"/>
</dbReference>
<dbReference type="GO" id="GO:0030975">
    <property type="term" value="F:thiamine binding"/>
    <property type="evidence" value="ECO:0007669"/>
    <property type="project" value="InterPro"/>
</dbReference>
<dbReference type="PATRIC" id="fig|883161.3.peg.106"/>
<name>S2W791_9ACTN</name>
<dbReference type="GO" id="GO:0030288">
    <property type="term" value="C:outer membrane-bounded periplasmic space"/>
    <property type="evidence" value="ECO:0007669"/>
    <property type="project" value="TreeGrafter"/>
</dbReference>
<evidence type="ECO:0000313" key="2">
    <source>
        <dbReference type="EMBL" id="EPD34070.1"/>
    </source>
</evidence>
<gene>
    <name evidence="2" type="ORF">HMPREF9306_00105</name>
</gene>
<dbReference type="EMBL" id="AGZR01000001">
    <property type="protein sequence ID" value="EPD34070.1"/>
    <property type="molecule type" value="Genomic_DNA"/>
</dbReference>
<keyword evidence="3" id="KW-1185">Reference proteome</keyword>
<dbReference type="GO" id="GO:0030976">
    <property type="term" value="F:thiamine pyrophosphate binding"/>
    <property type="evidence" value="ECO:0007669"/>
    <property type="project" value="TreeGrafter"/>
</dbReference>
<dbReference type="Gene3D" id="3.40.190.10">
    <property type="entry name" value="Periplasmic binding protein-like II"/>
    <property type="match status" value="2"/>
</dbReference>
<dbReference type="AlphaFoldDB" id="S2W791"/>
<dbReference type="HOGENOM" id="CLU_026974_6_1_11"/>